<dbReference type="Proteomes" id="UP000001882">
    <property type="component" value="Chromosome"/>
</dbReference>
<evidence type="ECO:0000256" key="8">
    <source>
        <dbReference type="RuleBase" id="RU004478"/>
    </source>
</evidence>
<keyword evidence="5 7" id="KW-0346">Stress response</keyword>
<dbReference type="InParanoid" id="D1Z070"/>
<accession>D1Z070</accession>
<dbReference type="GO" id="GO:0042803">
    <property type="term" value="F:protein homodimerization activity"/>
    <property type="evidence" value="ECO:0007669"/>
    <property type="project" value="InterPro"/>
</dbReference>
<dbReference type="Gene3D" id="3.90.20.20">
    <property type="match status" value="1"/>
</dbReference>
<keyword evidence="4 7" id="KW-0963">Cytoplasm</keyword>
<dbReference type="SUPFAM" id="SSF51064">
    <property type="entry name" value="Head domain of nucleotide exchange factor GrpE"/>
    <property type="match status" value="1"/>
</dbReference>
<dbReference type="GO" id="GO:0000774">
    <property type="term" value="F:adenyl-nucleotide exchange factor activity"/>
    <property type="evidence" value="ECO:0007669"/>
    <property type="project" value="InterPro"/>
</dbReference>
<sequence length="181" mass="21011">MQTLFKTGFHEGMGFMDSTEVKESLEESKADDELALAKKQAEEYKSLAMYLRADLENYKKRAAREREDYIKYSNESLILELLDVYENLERAVETARKSDDAMAKGLEMVYTNMKTVLEKHGLKPIKAVGEKFDPYLHEAMMQGVDNDREEDTILEEIQRGYTLNMKVIRYSKVKVSKRGED</sequence>
<protein>
    <recommendedName>
        <fullName evidence="7">Protein GrpE</fullName>
    </recommendedName>
    <alternativeName>
        <fullName evidence="7">HSP-70 cofactor</fullName>
    </alternativeName>
</protein>
<dbReference type="Gene3D" id="2.30.22.10">
    <property type="entry name" value="Head domain of nucleotide exchange factor GrpE"/>
    <property type="match status" value="1"/>
</dbReference>
<dbReference type="EMBL" id="AP011532">
    <property type="protein sequence ID" value="BAI62092.1"/>
    <property type="molecule type" value="Genomic_DNA"/>
</dbReference>
<comment type="similarity">
    <text evidence="2 7 8">Belongs to the GrpE family.</text>
</comment>
<proteinExistence type="inferred from homology"/>
<gene>
    <name evidence="7" type="primary">grpE</name>
    <name evidence="10" type="ordered locus">MCP_2020</name>
</gene>
<evidence type="ECO:0000256" key="6">
    <source>
        <dbReference type="ARBA" id="ARBA00023186"/>
    </source>
</evidence>
<dbReference type="InterPro" id="IPR009012">
    <property type="entry name" value="GrpE_head"/>
</dbReference>
<dbReference type="GO" id="GO:0051082">
    <property type="term" value="F:unfolded protein binding"/>
    <property type="evidence" value="ECO:0007669"/>
    <property type="project" value="TreeGrafter"/>
</dbReference>
<feature type="coiled-coil region" evidence="9">
    <location>
        <begin position="22"/>
        <end position="98"/>
    </location>
</feature>
<dbReference type="SUPFAM" id="SSF58014">
    <property type="entry name" value="Coiled-coil domain of nucleotide exchange factor GrpE"/>
    <property type="match status" value="1"/>
</dbReference>
<name>D1Z070_METPS</name>
<dbReference type="FunFam" id="2.30.22.10:FF:000001">
    <property type="entry name" value="Protein GrpE"/>
    <property type="match status" value="1"/>
</dbReference>
<organism evidence="10 11">
    <name type="scientific">Methanocella paludicola (strain DSM 17711 / JCM 13418 / NBRC 101707 / SANAE)</name>
    <dbReference type="NCBI Taxonomy" id="304371"/>
    <lineage>
        <taxon>Archaea</taxon>
        <taxon>Methanobacteriati</taxon>
        <taxon>Methanobacteriota</taxon>
        <taxon>Stenosarchaea group</taxon>
        <taxon>Methanomicrobia</taxon>
        <taxon>Methanocellales</taxon>
        <taxon>Methanocellaceae</taxon>
        <taxon>Methanocella</taxon>
    </lineage>
</organism>
<keyword evidence="11" id="KW-1185">Reference proteome</keyword>
<evidence type="ECO:0000256" key="1">
    <source>
        <dbReference type="ARBA" id="ARBA00004496"/>
    </source>
</evidence>
<dbReference type="PANTHER" id="PTHR21237:SF23">
    <property type="entry name" value="GRPE PROTEIN HOMOLOG, MITOCHONDRIAL"/>
    <property type="match status" value="1"/>
</dbReference>
<dbReference type="PATRIC" id="fig|304371.9.peg.2062"/>
<dbReference type="KEGG" id="mpd:MCP_2020"/>
<dbReference type="InterPro" id="IPR013805">
    <property type="entry name" value="GrpE_CC"/>
</dbReference>
<dbReference type="PRINTS" id="PR00773">
    <property type="entry name" value="GRPEPROTEIN"/>
</dbReference>
<keyword evidence="6 7" id="KW-0143">Chaperone</keyword>
<dbReference type="GO" id="GO:0051087">
    <property type="term" value="F:protein-folding chaperone binding"/>
    <property type="evidence" value="ECO:0007669"/>
    <property type="project" value="InterPro"/>
</dbReference>
<dbReference type="GO" id="GO:0005737">
    <property type="term" value="C:cytoplasm"/>
    <property type="evidence" value="ECO:0007669"/>
    <property type="project" value="UniProtKB-SubCell"/>
</dbReference>
<reference evidence="11" key="3">
    <citation type="journal article" date="2011" name="PLoS ONE">
        <title>Genome sequence of a mesophilic hydrogenotrophic methanogen Methanocella paludicola, the first cultivated representative of the order Methanocellales.</title>
        <authorList>
            <person name="Sakai S."/>
            <person name="Takaki Y."/>
            <person name="Shimamura S."/>
            <person name="Sekine M."/>
            <person name="Tajima T."/>
            <person name="Kosugi H."/>
            <person name="Ichikawa N."/>
            <person name="Tasumi E."/>
            <person name="Hiraki A.T."/>
            <person name="Shimizu A."/>
            <person name="Kato Y."/>
            <person name="Nishiko R."/>
            <person name="Mori K."/>
            <person name="Fujita N."/>
            <person name="Imachi H."/>
            <person name="Takai K."/>
        </authorList>
    </citation>
    <scope>NUCLEOTIDE SEQUENCE [LARGE SCALE GENOMIC DNA]</scope>
    <source>
        <strain evidence="11">DSM 17711 / JCM 13418 / NBRC 101707 / SANAE</strain>
    </source>
</reference>
<evidence type="ECO:0000256" key="7">
    <source>
        <dbReference type="HAMAP-Rule" id="MF_01151"/>
    </source>
</evidence>
<reference evidence="10 11" key="1">
    <citation type="journal article" date="2007" name="Appl. Environ. Microbiol.">
        <title>Isolation of key methanogens for global methane emission from rice paddy fields: a novel isolate affiliated with the clone cluster rice cluster I.</title>
        <authorList>
            <person name="Sakai S."/>
            <person name="Imachi H."/>
            <person name="Sekiguchi Y."/>
            <person name="Ohashi A."/>
            <person name="Harada H."/>
            <person name="Kamagata Y."/>
        </authorList>
    </citation>
    <scope>NUCLEOTIDE SEQUENCE [LARGE SCALE GENOMIC DNA]</scope>
    <source>
        <strain evidence="11">DSM 17711 / JCM 13418 / NBRC 101707 / SANAE</strain>
    </source>
</reference>
<comment type="subunit">
    <text evidence="3 7">Homodimer.</text>
</comment>
<keyword evidence="9" id="KW-0175">Coiled coil</keyword>
<evidence type="ECO:0000256" key="5">
    <source>
        <dbReference type="ARBA" id="ARBA00023016"/>
    </source>
</evidence>
<comment type="function">
    <text evidence="7">Participates actively in the response to hyperosmotic and heat shock by preventing the aggregation of stress-denatured proteins, in association with DnaK and GrpE. It is the nucleotide exchange factor for DnaK and may function as a thermosensor. Unfolded proteins bind initially to DnaJ; upon interaction with the DnaJ-bound protein, DnaK hydrolyzes its bound ATP, resulting in the formation of a stable complex. GrpE releases ADP from DnaK; ATP binding to DnaK triggers the release of the substrate protein, thus completing the reaction cycle. Several rounds of ATP-dependent interactions between DnaJ, DnaK and GrpE are required for fully efficient folding.</text>
</comment>
<dbReference type="AlphaFoldDB" id="D1Z070"/>
<evidence type="ECO:0000256" key="4">
    <source>
        <dbReference type="ARBA" id="ARBA00022490"/>
    </source>
</evidence>
<evidence type="ECO:0000256" key="9">
    <source>
        <dbReference type="SAM" id="Coils"/>
    </source>
</evidence>
<dbReference type="STRING" id="304371.MCP_2020"/>
<dbReference type="CDD" id="cd00446">
    <property type="entry name" value="GrpE"/>
    <property type="match status" value="1"/>
</dbReference>
<evidence type="ECO:0000256" key="2">
    <source>
        <dbReference type="ARBA" id="ARBA00009054"/>
    </source>
</evidence>
<dbReference type="InterPro" id="IPR000740">
    <property type="entry name" value="GrpE"/>
</dbReference>
<comment type="subcellular location">
    <subcellularLocation>
        <location evidence="1 7">Cytoplasm</location>
    </subcellularLocation>
</comment>
<dbReference type="PANTHER" id="PTHR21237">
    <property type="entry name" value="GRPE PROTEIN"/>
    <property type="match status" value="1"/>
</dbReference>
<evidence type="ECO:0000256" key="3">
    <source>
        <dbReference type="ARBA" id="ARBA00011738"/>
    </source>
</evidence>
<reference evidence="10 11" key="2">
    <citation type="journal article" date="2008" name="Int. J. Syst. Evol. Microbiol.">
        <title>Methanocella paludicola gen. nov., sp. nov., a methane-producing archaeon, the first isolate of the lineage 'Rice Cluster I', and proposal of the new archaeal order Methanocellales ord. nov.</title>
        <authorList>
            <person name="Sakai S."/>
            <person name="Imachi H."/>
            <person name="Hanada S."/>
            <person name="Ohashi A."/>
            <person name="Harada H."/>
            <person name="Kamagata Y."/>
        </authorList>
    </citation>
    <scope>NUCLEOTIDE SEQUENCE [LARGE SCALE GENOMIC DNA]</scope>
    <source>
        <strain evidence="11">DSM 17711 / JCM 13418 / NBRC 101707 / SANAE</strain>
    </source>
</reference>
<evidence type="ECO:0000313" key="10">
    <source>
        <dbReference type="EMBL" id="BAI62092.1"/>
    </source>
</evidence>
<dbReference type="Pfam" id="PF01025">
    <property type="entry name" value="GrpE"/>
    <property type="match status" value="1"/>
</dbReference>
<dbReference type="HAMAP" id="MF_01151">
    <property type="entry name" value="GrpE"/>
    <property type="match status" value="1"/>
</dbReference>
<dbReference type="GO" id="GO:0006457">
    <property type="term" value="P:protein folding"/>
    <property type="evidence" value="ECO:0007669"/>
    <property type="project" value="InterPro"/>
</dbReference>
<dbReference type="eggNOG" id="arCOG04772">
    <property type="taxonomic scope" value="Archaea"/>
</dbReference>
<evidence type="ECO:0000313" key="11">
    <source>
        <dbReference type="Proteomes" id="UP000001882"/>
    </source>
</evidence>